<gene>
    <name evidence="11" type="ORF">NQV15_06530</name>
</gene>
<keyword evidence="8" id="KW-0234">DNA repair</keyword>
<comment type="cofactor">
    <cofactor evidence="1">
        <name>Mn(2+)</name>
        <dbReference type="ChEBI" id="CHEBI:29035"/>
    </cofactor>
</comment>
<dbReference type="GO" id="GO:0004519">
    <property type="term" value="F:endonuclease activity"/>
    <property type="evidence" value="ECO:0007669"/>
    <property type="project" value="UniProtKB-KW"/>
</dbReference>
<evidence type="ECO:0000256" key="2">
    <source>
        <dbReference type="ARBA" id="ARBA00001946"/>
    </source>
</evidence>
<dbReference type="PANTHER" id="PTHR15822">
    <property type="entry name" value="TRAF AND TNF RECEPTOR-ASSOCIATED PROTEIN"/>
    <property type="match status" value="1"/>
</dbReference>
<evidence type="ECO:0000256" key="4">
    <source>
        <dbReference type="ARBA" id="ARBA00022723"/>
    </source>
</evidence>
<dbReference type="Proteomes" id="UP001316184">
    <property type="component" value="Chromosome"/>
</dbReference>
<evidence type="ECO:0000256" key="3">
    <source>
        <dbReference type="ARBA" id="ARBA00022722"/>
    </source>
</evidence>
<comment type="cofactor">
    <cofactor evidence="2">
        <name>Mg(2+)</name>
        <dbReference type="ChEBI" id="CHEBI:18420"/>
    </cofactor>
</comment>
<evidence type="ECO:0000259" key="10">
    <source>
        <dbReference type="Pfam" id="PF03372"/>
    </source>
</evidence>
<keyword evidence="11" id="KW-0255">Endonuclease</keyword>
<protein>
    <submittedName>
        <fullName evidence="11">Endonuclease/exonuclease/phosphatase family protein</fullName>
    </submittedName>
</protein>
<sequence length="344" mass="36648">MRSARPALLVLALLTTLTFGLLSPTAAQAAGSTSKVSVLTFNVCGHAAGCGSWTKRENAVVKRIVDAKADVVAVQETWGVLSRLERRLAPYGYAKVADSGNEGMFAKTSKLSPVTVPTTNTSCELVTFFLDPSVDTSMWERRLPQTDDAGNTWYWSSKKGWTRSSEVCTDSIVQAPKVGQTVIAPGGRAGAAWAMLKVKKTGKTYLFVSAHLSTGKNGAAGKRNKEAARLLAVTATAAEGRPRVFAGDFNSSIQRGKDTVGKRFEKAGFSDAYTKTKKRKGTKYNTATGYGKKPAAGGSHIDRVMLPRGAAATRWEVLVKVRGGKAVKPVPSDHAPVRVSTVLP</sequence>
<keyword evidence="4" id="KW-0479">Metal-binding</keyword>
<dbReference type="EMBL" id="CP102173">
    <property type="protein sequence ID" value="UUP14961.1"/>
    <property type="molecule type" value="Genomic_DNA"/>
</dbReference>
<dbReference type="RefSeq" id="WP_232398967.1">
    <property type="nucleotide sequence ID" value="NZ_CP102173.1"/>
</dbReference>
<keyword evidence="3" id="KW-0540">Nuclease</keyword>
<organism evidence="11 12">
    <name type="scientific">Aeromicrobium wangtongii</name>
    <dbReference type="NCBI Taxonomy" id="2969247"/>
    <lineage>
        <taxon>Bacteria</taxon>
        <taxon>Bacillati</taxon>
        <taxon>Actinomycetota</taxon>
        <taxon>Actinomycetes</taxon>
        <taxon>Propionibacteriales</taxon>
        <taxon>Nocardioidaceae</taxon>
        <taxon>Aeromicrobium</taxon>
    </lineage>
</organism>
<dbReference type="Gene3D" id="3.60.10.10">
    <property type="entry name" value="Endonuclease/exonuclease/phosphatase"/>
    <property type="match status" value="1"/>
</dbReference>
<feature type="chain" id="PRO_5045857977" evidence="9">
    <location>
        <begin position="30"/>
        <end position="344"/>
    </location>
</feature>
<feature type="signal peptide" evidence="9">
    <location>
        <begin position="1"/>
        <end position="29"/>
    </location>
</feature>
<dbReference type="InterPro" id="IPR005135">
    <property type="entry name" value="Endo/exonuclease/phosphatase"/>
</dbReference>
<proteinExistence type="predicted"/>
<keyword evidence="6" id="KW-0378">Hydrolase</keyword>
<keyword evidence="7" id="KW-0460">Magnesium</keyword>
<dbReference type="Pfam" id="PF03372">
    <property type="entry name" value="Exo_endo_phos"/>
    <property type="match status" value="1"/>
</dbReference>
<keyword evidence="12" id="KW-1185">Reference proteome</keyword>
<evidence type="ECO:0000256" key="1">
    <source>
        <dbReference type="ARBA" id="ARBA00001936"/>
    </source>
</evidence>
<evidence type="ECO:0000313" key="12">
    <source>
        <dbReference type="Proteomes" id="UP001316184"/>
    </source>
</evidence>
<dbReference type="InterPro" id="IPR036691">
    <property type="entry name" value="Endo/exonu/phosph_ase_sf"/>
</dbReference>
<evidence type="ECO:0000313" key="11">
    <source>
        <dbReference type="EMBL" id="UUP14961.1"/>
    </source>
</evidence>
<dbReference type="InterPro" id="IPR051547">
    <property type="entry name" value="TDP2-like"/>
</dbReference>
<dbReference type="PANTHER" id="PTHR15822:SF4">
    <property type="entry name" value="TYROSYL-DNA PHOSPHODIESTERASE 2"/>
    <property type="match status" value="1"/>
</dbReference>
<accession>A0ABY5MCV0</accession>
<evidence type="ECO:0000256" key="5">
    <source>
        <dbReference type="ARBA" id="ARBA00022763"/>
    </source>
</evidence>
<evidence type="ECO:0000256" key="7">
    <source>
        <dbReference type="ARBA" id="ARBA00022842"/>
    </source>
</evidence>
<feature type="domain" description="Endonuclease/exonuclease/phosphatase" evidence="10">
    <location>
        <begin position="39"/>
        <end position="334"/>
    </location>
</feature>
<reference evidence="11 12" key="1">
    <citation type="submission" date="2022-08" db="EMBL/GenBank/DDBJ databases">
        <title>novel species in genus Aeromicrobium.</title>
        <authorList>
            <person name="Ye L."/>
        </authorList>
    </citation>
    <scope>NUCLEOTIDE SEQUENCE [LARGE SCALE GENOMIC DNA]</scope>
    <source>
        <strain evidence="12">zg-Y1379</strain>
    </source>
</reference>
<evidence type="ECO:0000256" key="9">
    <source>
        <dbReference type="SAM" id="SignalP"/>
    </source>
</evidence>
<evidence type="ECO:0000256" key="6">
    <source>
        <dbReference type="ARBA" id="ARBA00022801"/>
    </source>
</evidence>
<keyword evidence="9" id="KW-0732">Signal</keyword>
<evidence type="ECO:0000256" key="8">
    <source>
        <dbReference type="ARBA" id="ARBA00023204"/>
    </source>
</evidence>
<keyword evidence="5" id="KW-0227">DNA damage</keyword>
<dbReference type="SUPFAM" id="SSF56219">
    <property type="entry name" value="DNase I-like"/>
    <property type="match status" value="1"/>
</dbReference>
<name>A0ABY5MCV0_9ACTN</name>